<dbReference type="EMBL" id="JAFFPU010000033">
    <property type="protein sequence ID" value="MBM9577329.1"/>
    <property type="molecule type" value="Genomic_DNA"/>
</dbReference>
<comment type="caution">
    <text evidence="2">The sequence shown here is derived from an EMBL/GenBank/DDBJ whole genome shotgun (WGS) entry which is preliminary data.</text>
</comment>
<organism evidence="2 3">
    <name type="scientific">Leptospira ainlahdjerensis</name>
    <dbReference type="NCBI Taxonomy" id="2810033"/>
    <lineage>
        <taxon>Bacteria</taxon>
        <taxon>Pseudomonadati</taxon>
        <taxon>Spirochaetota</taxon>
        <taxon>Spirochaetia</taxon>
        <taxon>Leptospirales</taxon>
        <taxon>Leptospiraceae</taxon>
        <taxon>Leptospira</taxon>
    </lineage>
</organism>
<dbReference type="InterPro" id="IPR027417">
    <property type="entry name" value="P-loop_NTPase"/>
</dbReference>
<accession>A0ABS2UAY1</accession>
<proteinExistence type="predicted"/>
<keyword evidence="3" id="KW-1185">Reference proteome</keyword>
<reference evidence="2 3" key="1">
    <citation type="submission" date="2021-02" db="EMBL/GenBank/DDBJ databases">
        <title>Leptospira ainlahdjerensis sp. nov., Leptospira ainazelensis sp. nov., Leptospira abararensis sp. nov. and Leptospira chreensis sp. nov., four new species isolated from water sources in Algeria.</title>
        <authorList>
            <person name="Amara Korba A."/>
            <person name="Kainiu M."/>
            <person name="Vincent A.T."/>
            <person name="Mariet J.-F."/>
            <person name="Veyrier F.J."/>
            <person name="Goarant C."/>
            <person name="Picardeau M."/>
        </authorList>
    </citation>
    <scope>NUCLEOTIDE SEQUENCE [LARGE SCALE GENOMIC DNA]</scope>
    <source>
        <strain evidence="2 3">201903070</strain>
    </source>
</reference>
<dbReference type="InterPro" id="IPR026634">
    <property type="entry name" value="TPST-like"/>
</dbReference>
<evidence type="ECO:0000313" key="3">
    <source>
        <dbReference type="Proteomes" id="UP000724686"/>
    </source>
</evidence>
<dbReference type="SUPFAM" id="SSF52540">
    <property type="entry name" value="P-loop containing nucleoside triphosphate hydrolases"/>
    <property type="match status" value="1"/>
</dbReference>
<dbReference type="RefSeq" id="WP_205279463.1">
    <property type="nucleotide sequence ID" value="NZ_JAFFPU010000033.1"/>
</dbReference>
<dbReference type="Pfam" id="PF13469">
    <property type="entry name" value="Sulfotransfer_3"/>
    <property type="match status" value="1"/>
</dbReference>
<name>A0ABS2UAY1_9LEPT</name>
<sequence length="377" mass="44244">MIFVSGMFRSGTTFFARLLNKTKEVSFASDPFFAVFKDFRNTLSRDKKHLLDPNAPLEDYYFDEEKNSFFHDLQNTPFSELNIPDLAYLKKFTEVSSQPYSELLSKRIPEIAAKTYGEFLKKGAALILETYGSKQVAGFKEVWANEFVPHIIELFGEKTKIIQIVRDPRAIAVSNFYSEGRYPLLFLGRQWRKLASLSYHYSKKYQNVLTVKYEDLIGFPEKTVRDLCTFLEIEFNPSLLDTNDIKDGNNQRWTQNSTFQEGGSEGFNQKSIHRWMEKIDPKTRKAIEFLTYPEMQLMGYSSFEFSPSENLSYEILEDEKEKLAKWILPYSEFDFPKEFEKEKSRLESLNQKIEPKVQKSFFLFGEIYEACKSLFEK</sequence>
<evidence type="ECO:0000313" key="2">
    <source>
        <dbReference type="EMBL" id="MBM9577329.1"/>
    </source>
</evidence>
<protein>
    <submittedName>
        <fullName evidence="2">Sulfotransferase</fullName>
    </submittedName>
</protein>
<dbReference type="Proteomes" id="UP000724686">
    <property type="component" value="Unassembled WGS sequence"/>
</dbReference>
<dbReference type="Gene3D" id="3.40.50.300">
    <property type="entry name" value="P-loop containing nucleotide triphosphate hydrolases"/>
    <property type="match status" value="1"/>
</dbReference>
<dbReference type="PANTHER" id="PTHR12788">
    <property type="entry name" value="PROTEIN-TYROSINE SULFOTRANSFERASE 2"/>
    <property type="match status" value="1"/>
</dbReference>
<evidence type="ECO:0000256" key="1">
    <source>
        <dbReference type="ARBA" id="ARBA00022679"/>
    </source>
</evidence>
<keyword evidence="1" id="KW-0808">Transferase</keyword>
<gene>
    <name evidence="2" type="ORF">JWG45_09210</name>
</gene>
<dbReference type="PANTHER" id="PTHR12788:SF10">
    <property type="entry name" value="PROTEIN-TYROSINE SULFOTRANSFERASE"/>
    <property type="match status" value="1"/>
</dbReference>